<dbReference type="PANTHER" id="PTHR46100">
    <property type="entry name" value="IMP2'P"/>
    <property type="match status" value="1"/>
</dbReference>
<comment type="caution">
    <text evidence="2">The sequence shown here is derived from an EMBL/GenBank/DDBJ whole genome shotgun (WGS) entry which is preliminary data.</text>
</comment>
<gene>
    <name evidence="2" type="ORF">HK103_007376</name>
</gene>
<keyword evidence="3" id="KW-1185">Reference proteome</keyword>
<dbReference type="PRINTS" id="PR01438">
    <property type="entry name" value="UNVRSLSTRESS"/>
</dbReference>
<dbReference type="AlphaFoldDB" id="A0AAD5YAC6"/>
<dbReference type="InterPro" id="IPR006015">
    <property type="entry name" value="Universal_stress_UspA"/>
</dbReference>
<dbReference type="Gene3D" id="3.40.50.12370">
    <property type="match status" value="1"/>
</dbReference>
<dbReference type="CDD" id="cd23659">
    <property type="entry name" value="USP_At3g01520-like"/>
    <property type="match status" value="1"/>
</dbReference>
<dbReference type="SUPFAM" id="SSF52402">
    <property type="entry name" value="Adenine nucleotide alpha hydrolases-like"/>
    <property type="match status" value="1"/>
</dbReference>
<proteinExistence type="predicted"/>
<evidence type="ECO:0000313" key="3">
    <source>
        <dbReference type="Proteomes" id="UP001210925"/>
    </source>
</evidence>
<dbReference type="Proteomes" id="UP001210925">
    <property type="component" value="Unassembled WGS sequence"/>
</dbReference>
<evidence type="ECO:0000259" key="1">
    <source>
        <dbReference type="Pfam" id="PF00582"/>
    </source>
</evidence>
<accession>A0AAD5YAC6</accession>
<reference evidence="2" key="1">
    <citation type="submission" date="2020-05" db="EMBL/GenBank/DDBJ databases">
        <title>Phylogenomic resolution of chytrid fungi.</title>
        <authorList>
            <person name="Stajich J.E."/>
            <person name="Amses K."/>
            <person name="Simmons R."/>
            <person name="Seto K."/>
            <person name="Myers J."/>
            <person name="Bonds A."/>
            <person name="Quandt C.A."/>
            <person name="Barry K."/>
            <person name="Liu P."/>
            <person name="Grigoriev I."/>
            <person name="Longcore J.E."/>
            <person name="James T.Y."/>
        </authorList>
    </citation>
    <scope>NUCLEOTIDE SEQUENCE</scope>
    <source>
        <strain evidence="2">PLAUS21</strain>
    </source>
</reference>
<name>A0AAD5YAC6_9FUNG</name>
<dbReference type="Pfam" id="PF00582">
    <property type="entry name" value="Usp"/>
    <property type="match status" value="1"/>
</dbReference>
<sequence length="172" mass="19233">MSTLEELKKTVFSNEFTTIDAITAKPGPNGQHILVCSDMSPDSFEALKFAIQKLSHPNDVLTVFVVLDPRDLYKADTDRETYRQNIMVDLHKKVKELLITFEKSLIHRVNAEWGEDARNVILNKIKQGYGMVVVGSRGMSALEGIVVGSVSTFLLNQSPVPVIVVKRPIDKH</sequence>
<dbReference type="InterPro" id="IPR006016">
    <property type="entry name" value="UspA"/>
</dbReference>
<organism evidence="2 3">
    <name type="scientific">Boothiomyces macroporosus</name>
    <dbReference type="NCBI Taxonomy" id="261099"/>
    <lineage>
        <taxon>Eukaryota</taxon>
        <taxon>Fungi</taxon>
        <taxon>Fungi incertae sedis</taxon>
        <taxon>Chytridiomycota</taxon>
        <taxon>Chytridiomycota incertae sedis</taxon>
        <taxon>Chytridiomycetes</taxon>
        <taxon>Rhizophydiales</taxon>
        <taxon>Terramycetaceae</taxon>
        <taxon>Boothiomyces</taxon>
    </lineage>
</organism>
<evidence type="ECO:0000313" key="2">
    <source>
        <dbReference type="EMBL" id="KAJ3260813.1"/>
    </source>
</evidence>
<feature type="domain" description="UspA" evidence="1">
    <location>
        <begin position="31"/>
        <end position="166"/>
    </location>
</feature>
<protein>
    <recommendedName>
        <fullName evidence="1">UspA domain-containing protein</fullName>
    </recommendedName>
</protein>
<dbReference type="EMBL" id="JADGKB010000009">
    <property type="protein sequence ID" value="KAJ3260813.1"/>
    <property type="molecule type" value="Genomic_DNA"/>
</dbReference>
<dbReference type="PANTHER" id="PTHR46100:SF4">
    <property type="entry name" value="USPA DOMAIN-CONTAINING PROTEIN"/>
    <property type="match status" value="1"/>
</dbReference>